<gene>
    <name evidence="5" type="ORF">NMOB1V02_LOCUS2325</name>
</gene>
<feature type="signal peptide" evidence="2">
    <location>
        <begin position="1"/>
        <end position="26"/>
    </location>
</feature>
<protein>
    <submittedName>
        <fullName evidence="5">Uncharacterized protein</fullName>
    </submittedName>
</protein>
<evidence type="ECO:0000313" key="5">
    <source>
        <dbReference type="EMBL" id="CAD7274494.1"/>
    </source>
</evidence>
<feature type="chain" id="PRO_5036403232" evidence="2">
    <location>
        <begin position="27"/>
        <end position="1329"/>
    </location>
</feature>
<dbReference type="Pfam" id="PF05193">
    <property type="entry name" value="Peptidase_M16_C"/>
    <property type="match status" value="2"/>
</dbReference>
<dbReference type="Proteomes" id="UP000678499">
    <property type="component" value="Unassembled WGS sequence"/>
</dbReference>
<dbReference type="Gene3D" id="3.30.830.10">
    <property type="entry name" value="Metalloenzyme, LuxS/M16 peptidase-like"/>
    <property type="match status" value="5"/>
</dbReference>
<dbReference type="FunFam" id="3.30.830.10:FF:000031">
    <property type="entry name" value="Putative zinc metalloprotease"/>
    <property type="match status" value="1"/>
</dbReference>
<evidence type="ECO:0000259" key="3">
    <source>
        <dbReference type="Pfam" id="PF00675"/>
    </source>
</evidence>
<feature type="domain" description="Peptidase M16 N-terminal" evidence="3">
    <location>
        <begin position="86"/>
        <end position="180"/>
    </location>
</feature>
<dbReference type="InterPro" id="IPR007863">
    <property type="entry name" value="Peptidase_M16_C"/>
</dbReference>
<dbReference type="Pfam" id="PF00675">
    <property type="entry name" value="Peptidase_M16"/>
    <property type="match status" value="1"/>
</dbReference>
<evidence type="ECO:0000313" key="6">
    <source>
        <dbReference type="Proteomes" id="UP000678499"/>
    </source>
</evidence>
<dbReference type="PANTHER" id="PTHR43016">
    <property type="entry name" value="PRESEQUENCE PROTEASE"/>
    <property type="match status" value="1"/>
</dbReference>
<dbReference type="InterPro" id="IPR011765">
    <property type="entry name" value="Pept_M16_N"/>
</dbReference>
<feature type="region of interest" description="Disordered" evidence="1">
    <location>
        <begin position="490"/>
        <end position="522"/>
    </location>
</feature>
<keyword evidence="6" id="KW-1185">Reference proteome</keyword>
<accession>A0A7R9GB30</accession>
<dbReference type="FunFam" id="3.30.830.10:FF:000015">
    <property type="entry name" value="Putative zinc metalloprotease"/>
    <property type="match status" value="1"/>
</dbReference>
<organism evidence="5">
    <name type="scientific">Notodromas monacha</name>
    <dbReference type="NCBI Taxonomy" id="399045"/>
    <lineage>
        <taxon>Eukaryota</taxon>
        <taxon>Metazoa</taxon>
        <taxon>Ecdysozoa</taxon>
        <taxon>Arthropoda</taxon>
        <taxon>Crustacea</taxon>
        <taxon>Oligostraca</taxon>
        <taxon>Ostracoda</taxon>
        <taxon>Podocopa</taxon>
        <taxon>Podocopida</taxon>
        <taxon>Cypridocopina</taxon>
        <taxon>Cypridoidea</taxon>
        <taxon>Cyprididae</taxon>
        <taxon>Notodromas</taxon>
    </lineage>
</organism>
<dbReference type="GO" id="GO:0046872">
    <property type="term" value="F:metal ion binding"/>
    <property type="evidence" value="ECO:0007669"/>
    <property type="project" value="InterPro"/>
</dbReference>
<proteinExistence type="predicted"/>
<evidence type="ECO:0000259" key="4">
    <source>
        <dbReference type="Pfam" id="PF05193"/>
    </source>
</evidence>
<feature type="domain" description="Peptidase M16 C-terminal" evidence="4">
    <location>
        <begin position="1131"/>
        <end position="1227"/>
    </location>
</feature>
<keyword evidence="2" id="KW-0732">Signal</keyword>
<reference evidence="5" key="1">
    <citation type="submission" date="2020-11" db="EMBL/GenBank/DDBJ databases">
        <authorList>
            <person name="Tran Van P."/>
        </authorList>
    </citation>
    <scope>NUCLEOTIDE SEQUENCE</scope>
</reference>
<feature type="region of interest" description="Disordered" evidence="1">
    <location>
        <begin position="779"/>
        <end position="809"/>
    </location>
</feature>
<dbReference type="EMBL" id="OA882293">
    <property type="protein sequence ID" value="CAD7274494.1"/>
    <property type="molecule type" value="Genomic_DNA"/>
</dbReference>
<evidence type="ECO:0000256" key="2">
    <source>
        <dbReference type="SAM" id="SignalP"/>
    </source>
</evidence>
<feature type="domain" description="Peptidase M16 C-terminal" evidence="4">
    <location>
        <begin position="233"/>
        <end position="404"/>
    </location>
</feature>
<evidence type="ECO:0000256" key="1">
    <source>
        <dbReference type="SAM" id="MobiDB-lite"/>
    </source>
</evidence>
<dbReference type="OrthoDB" id="4953at2759"/>
<dbReference type="InterPro" id="IPR011249">
    <property type="entry name" value="Metalloenz_LuxS/M16"/>
</dbReference>
<dbReference type="PANTHER" id="PTHR43016:SF16">
    <property type="entry name" value="METALLOPROTEASE, PUTATIVE (AFU_ORTHOLOGUE AFUA_4G07610)-RELATED"/>
    <property type="match status" value="1"/>
</dbReference>
<name>A0A7R9GB30_9CRUS</name>
<dbReference type="SUPFAM" id="SSF63411">
    <property type="entry name" value="LuxS/MPP-like metallohydrolase"/>
    <property type="match status" value="4"/>
</dbReference>
<dbReference type="EMBL" id="CAJPEX010000256">
    <property type="protein sequence ID" value="CAG0914646.1"/>
    <property type="molecule type" value="Genomic_DNA"/>
</dbReference>
<sequence length="1329" mass="149416">MNKPVFTTLSVALFFSSTLLTSFTDAKPNPNPSEARSYKNFRLMTQSAVNGRFPVVIYESSQTGLKVASIQVGGPVVNGYITLATEAHDDDGLPHTLEHLVFMGSEKYPWKGVLDLLANRCLASGTNAWTDVDHTCYTMTTAGSEGFCNLLPIYLDHIFYPTLTDSAYLTEVHHVNDEGEDAGIVYSEMQSRENTGENIIHRTLSKALYPGKSGYKSVTGGILKNLRESTSNKKVRDYHKEFYRPENLWVIVTGKMDPVKILECLDPVEQKLIAKGKNPKPYIRPWMEPVEPLRHSIDMEVPYPADEVEHGLVYFGWQGPSSMFEQHKLTALTVMLDYLTDTAISPIQKEFVEIDSPYASKVSFHVSENLVSAITLSFSDVPMGKLNDISPKLWQVLRNLTEATFDVVRMKSLLHHKMLDFWATLESDPHSALAYDMIGFMLYGNSSQDLTFRLNEDKYYEELMQKPPKFWIDLLREYIDESRPHVVVRGKPSAELETKNAANEANRKESRISDLGPDGLRQNKANVDHAVQPSDEVITSVPVPSTDGIHYHTIEPYSNFAVPSSSGRNEIRANSPHFDLNSIPVRMRIDDVSSNFVYIHLMIDTADLDPSLRLYLPLFLESISESPLKLPPGIRWHGPNVTSDGENSVTVDSDGFQHVPHELVVAQIEAETQSITSYLGVGGGSVFSAGYFSNYAVISIQVELSKYADGVRWLRDLVYFTDLDPDRIQVLASKLSQSLTFRLNEDKYYEELMQKPPKFWIDLLREYIDESRPHVVVRGKPSAELETKNAANEANRKESRISDLGPDGLRQNKANVDHAIHLMIDTAELDPSLRLYLPLFLESISESPLKLPPGIRWHGPNVTSDGENSVTVDSDGFQHVPHELVVAQIEAETQSITSYLGVGGGSVFSAGYFSNYAVISIQVELSKYADGVRWLRDLVYFTDLDPDRIQVLASKLSQSVAQKKRRGDKVVRALITDMDYVKGSNHWAVSMVRQQNLLTEVSQNISKAMEGNNDNKRVVMELEGMRQLKKLQKQLMENTAGFILYMAADLRRLYENNGKMPSEKPWVDTILPYFEQSSVDTDSIHFRDPPKVVTDAMLLARPPNNSALPDPKHATVVGMGSVDSAYLFQTVQTEVNSYTHPDFSSLMLFLQYLEQLEGPIWRAVRGQGLSYSYYFQLSAEEGLILLYLGRSSQVVDAYEVTAKIVREHVSEGFQLSHELFESAKSSLVFGLIEKEQSISDLVNQAALSSFRGVPVSYTKTMIDRIWKVTEEEMMASGRKHMPALFNPAKSRAAIVCHSAKVNEIVQSFKNFGRNMVTYDSAEDSFLNEA</sequence>